<reference evidence="1 2" key="1">
    <citation type="journal article" date="2011" name="Genome Biol.">
        <title>Comparative genome sequence analysis underscores mycoparasitism as the ancestral life style of Trichoderma.</title>
        <authorList>
            <person name="Kubicek C.P."/>
            <person name="Herrera-Estrella A."/>
            <person name="Seidl-Seiboth V."/>
            <person name="Martinez D.A."/>
            <person name="Druzhinina I.S."/>
            <person name="Thon M."/>
            <person name="Zeilinger S."/>
            <person name="Casas-Flores S."/>
            <person name="Horwitz B.A."/>
            <person name="Mukherjee P.K."/>
            <person name="Mukherjee M."/>
            <person name="Kredics L."/>
            <person name="Alcaraz L.D."/>
            <person name="Aerts A."/>
            <person name="Antal Z."/>
            <person name="Atanasova L."/>
            <person name="Cervantes-Badillo M.G."/>
            <person name="Challacombe J."/>
            <person name="Chertkov O."/>
            <person name="McCluskey K."/>
            <person name="Coulpier F."/>
            <person name="Deshpande N."/>
            <person name="von Doehren H."/>
            <person name="Ebbole D.J."/>
            <person name="Esquivel-Naranjo E.U."/>
            <person name="Fekete E."/>
            <person name="Flipphi M."/>
            <person name="Glaser F."/>
            <person name="Gomez-Rodriguez E.Y."/>
            <person name="Gruber S."/>
            <person name="Han C."/>
            <person name="Henrissat B."/>
            <person name="Hermosa R."/>
            <person name="Hernandez-Onate M."/>
            <person name="Karaffa L."/>
            <person name="Kosti I."/>
            <person name="Le Crom S."/>
            <person name="Lindquist E."/>
            <person name="Lucas S."/>
            <person name="Luebeck M."/>
            <person name="Luebeck P.S."/>
            <person name="Margeot A."/>
            <person name="Metz B."/>
            <person name="Misra M."/>
            <person name="Nevalainen H."/>
            <person name="Omann M."/>
            <person name="Packer N."/>
            <person name="Perrone G."/>
            <person name="Uresti-Rivera E.E."/>
            <person name="Salamov A."/>
            <person name="Schmoll M."/>
            <person name="Seiboth B."/>
            <person name="Shapiro H."/>
            <person name="Sukno S."/>
            <person name="Tamayo-Ramos J.A."/>
            <person name="Tisch D."/>
            <person name="Wiest A."/>
            <person name="Wilkinson H.H."/>
            <person name="Zhang M."/>
            <person name="Coutinho P.M."/>
            <person name="Kenerley C.M."/>
            <person name="Monte E."/>
            <person name="Baker S.E."/>
            <person name="Grigoriev I.V."/>
        </authorList>
    </citation>
    <scope>NUCLEOTIDE SEQUENCE [LARGE SCALE GENOMIC DNA]</scope>
    <source>
        <strain evidence="2">Gv29-8 / FGSC 10586</strain>
    </source>
</reference>
<evidence type="ECO:0000313" key="1">
    <source>
        <dbReference type="EMBL" id="EHK19848.1"/>
    </source>
</evidence>
<protein>
    <submittedName>
        <fullName evidence="1">Uncharacterized protein</fullName>
    </submittedName>
</protein>
<dbReference type="OrthoDB" id="4898301at2759"/>
<dbReference type="AlphaFoldDB" id="G9N0G6"/>
<keyword evidence="2" id="KW-1185">Reference proteome</keyword>
<name>G9N0G6_HYPVG</name>
<feature type="non-terminal residue" evidence="1">
    <location>
        <position position="1"/>
    </location>
</feature>
<dbReference type="EMBL" id="ABDF02000082">
    <property type="protein sequence ID" value="EHK19848.1"/>
    <property type="molecule type" value="Genomic_DNA"/>
</dbReference>
<dbReference type="InParanoid" id="G9N0G6"/>
<proteinExistence type="predicted"/>
<dbReference type="VEuPathDB" id="FungiDB:TRIVIDRAFT_47145"/>
<comment type="caution">
    <text evidence="1">The sequence shown here is derived from an EMBL/GenBank/DDBJ whole genome shotgun (WGS) entry which is preliminary data.</text>
</comment>
<dbReference type="Proteomes" id="UP000007115">
    <property type="component" value="Unassembled WGS sequence"/>
</dbReference>
<organism evidence="1 2">
    <name type="scientific">Hypocrea virens (strain Gv29-8 / FGSC 10586)</name>
    <name type="common">Gliocladium virens</name>
    <name type="synonym">Trichoderma virens</name>
    <dbReference type="NCBI Taxonomy" id="413071"/>
    <lineage>
        <taxon>Eukaryota</taxon>
        <taxon>Fungi</taxon>
        <taxon>Dikarya</taxon>
        <taxon>Ascomycota</taxon>
        <taxon>Pezizomycotina</taxon>
        <taxon>Sordariomycetes</taxon>
        <taxon>Hypocreomycetidae</taxon>
        <taxon>Hypocreales</taxon>
        <taxon>Hypocreaceae</taxon>
        <taxon>Trichoderma</taxon>
    </lineage>
</organism>
<dbReference type="STRING" id="413071.G9N0G6"/>
<gene>
    <name evidence="1" type="ORF">TRIVIDRAFT_47145</name>
</gene>
<accession>G9N0G6</accession>
<dbReference type="RefSeq" id="XP_013954045.1">
    <property type="nucleotide sequence ID" value="XM_014098570.1"/>
</dbReference>
<dbReference type="HOGENOM" id="CLU_2518632_0_0_1"/>
<sequence>KLTVNNRQVAKQTKQDLVLAPGDFWNKTLISRLDKLVQKTQVNKQYAADATTIVISVTERSERNITKQFDKIKVDWLVVERQLQT</sequence>
<evidence type="ECO:0000313" key="2">
    <source>
        <dbReference type="Proteomes" id="UP000007115"/>
    </source>
</evidence>
<dbReference type="GeneID" id="25794611"/>